<evidence type="ECO:0000313" key="2">
    <source>
        <dbReference type="EMBL" id="RAJ83517.1"/>
    </source>
</evidence>
<evidence type="ECO:0000256" key="1">
    <source>
        <dbReference type="SAM" id="Phobius"/>
    </source>
</evidence>
<dbReference type="AlphaFoldDB" id="A0A327W2L6"/>
<feature type="transmembrane region" description="Helical" evidence="1">
    <location>
        <begin position="33"/>
        <end position="52"/>
    </location>
</feature>
<keyword evidence="3" id="KW-1185">Reference proteome</keyword>
<dbReference type="RefSeq" id="WP_170137714.1">
    <property type="nucleotide sequence ID" value="NZ_QLMA01000003.1"/>
</dbReference>
<dbReference type="EMBL" id="QLMA01000003">
    <property type="protein sequence ID" value="RAJ83517.1"/>
    <property type="molecule type" value="Genomic_DNA"/>
</dbReference>
<accession>A0A327W2L6</accession>
<comment type="caution">
    <text evidence="2">The sequence shown here is derived from an EMBL/GenBank/DDBJ whole genome shotgun (WGS) entry which is preliminary data.</text>
</comment>
<dbReference type="Proteomes" id="UP000249819">
    <property type="component" value="Unassembled WGS sequence"/>
</dbReference>
<name>A0A327W2L6_9BACT</name>
<evidence type="ECO:0000313" key="3">
    <source>
        <dbReference type="Proteomes" id="UP000249819"/>
    </source>
</evidence>
<keyword evidence="1" id="KW-0812">Transmembrane</keyword>
<gene>
    <name evidence="2" type="ORF">CLV59_103485</name>
</gene>
<organism evidence="2 3">
    <name type="scientific">Chitinophaga dinghuensis</name>
    <dbReference type="NCBI Taxonomy" id="1539050"/>
    <lineage>
        <taxon>Bacteria</taxon>
        <taxon>Pseudomonadati</taxon>
        <taxon>Bacteroidota</taxon>
        <taxon>Chitinophagia</taxon>
        <taxon>Chitinophagales</taxon>
        <taxon>Chitinophagaceae</taxon>
        <taxon>Chitinophaga</taxon>
    </lineage>
</organism>
<protein>
    <submittedName>
        <fullName evidence="2">Uncharacterized protein DUF3137</fullName>
    </submittedName>
</protein>
<feature type="transmembrane region" description="Helical" evidence="1">
    <location>
        <begin position="64"/>
        <end position="85"/>
    </location>
</feature>
<keyword evidence="1" id="KW-0472">Membrane</keyword>
<sequence>MKSPHSLSEFISSHLQGTLKQLESARKRMRSTWWLWVLCLGLAVLFYLFVVEPIHLEQSFGHELYIKLLYVGIGIVLALAGVMLIRNLMMRQFVDRPAEQLQRDYKQRVITPLLQFLHPHYIYEPMESLPVEDLAETGLFANKDYTTQGNDLITGRMGHLLFQFCDLRVSVIPGARFQRARADIVFNGSCYVLQSPRYFGAPVYVHTRGCKFIEMVGPGNFVLLPDKDFNQQFVVYSEDVSEAEQLLKPNLVKCISALKFVPDISLFIAFHKQRIYVAINSDMDNFEVNLNRSIDDKQLLVDYCTVFMHQLQLVQELRDNISIWTTAAFSRS</sequence>
<keyword evidence="1" id="KW-1133">Transmembrane helix</keyword>
<proteinExistence type="predicted"/>
<dbReference type="Pfam" id="PF11335">
    <property type="entry name" value="DUF3137"/>
    <property type="match status" value="1"/>
</dbReference>
<dbReference type="InterPro" id="IPR021484">
    <property type="entry name" value="DUF3137"/>
</dbReference>
<reference evidence="2 3" key="1">
    <citation type="submission" date="2018-06" db="EMBL/GenBank/DDBJ databases">
        <title>Genomic Encyclopedia of Archaeal and Bacterial Type Strains, Phase II (KMG-II): from individual species to whole genera.</title>
        <authorList>
            <person name="Goeker M."/>
        </authorList>
    </citation>
    <scope>NUCLEOTIDE SEQUENCE [LARGE SCALE GENOMIC DNA]</scope>
    <source>
        <strain evidence="2 3">DSM 29821</strain>
    </source>
</reference>